<dbReference type="InterPro" id="IPR011761">
    <property type="entry name" value="ATP-grasp"/>
</dbReference>
<dbReference type="EMBL" id="JAKJSC010000001">
    <property type="protein sequence ID" value="MDE5417222.1"/>
    <property type="molecule type" value="Genomic_DNA"/>
</dbReference>
<reference evidence="3 4" key="1">
    <citation type="submission" date="2022-01" db="EMBL/GenBank/DDBJ databases">
        <title>Labilibaculum sp. nov, a marine bacterium isolated from Antarctica.</title>
        <authorList>
            <person name="Dai W."/>
        </authorList>
    </citation>
    <scope>NUCLEOTIDE SEQUENCE [LARGE SCALE GENOMIC DNA]</scope>
    <source>
        <strain evidence="3 4">DW002</strain>
    </source>
</reference>
<organism evidence="3 4">
    <name type="scientific">Paralabilibaculum antarcticum</name>
    <dbReference type="NCBI Taxonomy" id="2912572"/>
    <lineage>
        <taxon>Bacteria</taxon>
        <taxon>Pseudomonadati</taxon>
        <taxon>Bacteroidota</taxon>
        <taxon>Bacteroidia</taxon>
        <taxon>Marinilabiliales</taxon>
        <taxon>Marinifilaceae</taxon>
        <taxon>Paralabilibaculum</taxon>
    </lineage>
</organism>
<sequence>MSRILVTTAASGVGQSVVDSLNQTNKYTIIGCGTDRNVYVTKFCSDFFIVPSFYTSDYLDIILNNCLKKKIDLIVPGHDQELLLFAKNIKKFNENGIEVLVSRPDLIDISRDKYEWYNYFIKFDCPVVPTFTVSDFKQNPDTSIFPAIVKPSGGSSSQGISIIQNTNELIDTKDEDIIQPYLFPRKDDANYETILRSVQNRKFVQMSEISIQLVFTKDSELKGIFISNNILRNGIPIFVDPIDPDEFEYLEDILKFAEVCKVKGVKGPVNIQGRINETGLTCFEMNMRFTGITGNRAQLGFNEVEFLVDNFLNIDTKLKGYSKNKLGARQVACTTIPRIKNSENAKRTFTIIGAGGFIGSAFVDKLIEHDSKFVINLICRKESYQKYLLLFKKKCVNVICDTEDFVQTILCQSDVLVNLASALAHRPEKDQYDSILFQYNLVQKMMKANIPLVINISSQSVYNQFENCNKDEKSIPDLDSLYAFQKHIVENFFSSIRDFSPSTKIVSMRVSRVVGINNILNTKAGGFFVNIIEKLNEGKSIDIPNPFNKTNLIDIRDVVDAILFVINYAGEDEISSILNVGGENVSLKEFCEKTIKRLNGRGDDSLVSYADSKDCNIDSTIDSSLIHYYGWKPKYKLEDTIDTILK</sequence>
<dbReference type="SUPFAM" id="SSF56059">
    <property type="entry name" value="Glutathione synthetase ATP-binding domain-like"/>
    <property type="match status" value="1"/>
</dbReference>
<dbReference type="SUPFAM" id="SSF51735">
    <property type="entry name" value="NAD(P)-binding Rossmann-fold domains"/>
    <property type="match status" value="1"/>
</dbReference>
<dbReference type="Gene3D" id="3.40.50.20">
    <property type="match status" value="1"/>
</dbReference>
<keyword evidence="1" id="KW-0067">ATP-binding</keyword>
<protein>
    <submittedName>
        <fullName evidence="3">NAD-dependent epimerase/dehydratase family protein</fullName>
    </submittedName>
</protein>
<proteinExistence type="predicted"/>
<dbReference type="PANTHER" id="PTHR43245">
    <property type="entry name" value="BIFUNCTIONAL POLYMYXIN RESISTANCE PROTEIN ARNA"/>
    <property type="match status" value="1"/>
</dbReference>
<evidence type="ECO:0000313" key="4">
    <source>
        <dbReference type="Proteomes" id="UP001528920"/>
    </source>
</evidence>
<keyword evidence="4" id="KW-1185">Reference proteome</keyword>
<dbReference type="Pfam" id="PF21360">
    <property type="entry name" value="PylC-like_N"/>
    <property type="match status" value="1"/>
</dbReference>
<dbReference type="Proteomes" id="UP001528920">
    <property type="component" value="Unassembled WGS sequence"/>
</dbReference>
<evidence type="ECO:0000256" key="1">
    <source>
        <dbReference type="PROSITE-ProRule" id="PRU00409"/>
    </source>
</evidence>
<dbReference type="Gene3D" id="3.30.470.20">
    <property type="entry name" value="ATP-grasp fold, B domain"/>
    <property type="match status" value="1"/>
</dbReference>
<dbReference type="RefSeq" id="WP_275108559.1">
    <property type="nucleotide sequence ID" value="NZ_JAKJSC010000001.1"/>
</dbReference>
<dbReference type="InterPro" id="IPR036291">
    <property type="entry name" value="NAD(P)-bd_dom_sf"/>
</dbReference>
<evidence type="ECO:0000259" key="2">
    <source>
        <dbReference type="PROSITE" id="PS50975"/>
    </source>
</evidence>
<dbReference type="InterPro" id="IPR050177">
    <property type="entry name" value="Lipid_A_modif_metabolic_enz"/>
</dbReference>
<gene>
    <name evidence="3" type="ORF">L3049_04300</name>
</gene>
<name>A0ABT5VQZ8_9BACT</name>
<dbReference type="Pfam" id="PF01370">
    <property type="entry name" value="Epimerase"/>
    <property type="match status" value="1"/>
</dbReference>
<keyword evidence="1" id="KW-0547">Nucleotide-binding</keyword>
<evidence type="ECO:0000313" key="3">
    <source>
        <dbReference type="EMBL" id="MDE5417222.1"/>
    </source>
</evidence>
<feature type="domain" description="ATP-grasp" evidence="2">
    <location>
        <begin position="117"/>
        <end position="312"/>
    </location>
</feature>
<comment type="caution">
    <text evidence="3">The sequence shown here is derived from an EMBL/GenBank/DDBJ whole genome shotgun (WGS) entry which is preliminary data.</text>
</comment>
<dbReference type="Gene3D" id="3.40.50.720">
    <property type="entry name" value="NAD(P)-binding Rossmann-like Domain"/>
    <property type="match status" value="1"/>
</dbReference>
<dbReference type="PROSITE" id="PS50975">
    <property type="entry name" value="ATP_GRASP"/>
    <property type="match status" value="1"/>
</dbReference>
<dbReference type="InterPro" id="IPR001509">
    <property type="entry name" value="Epimerase_deHydtase"/>
</dbReference>
<dbReference type="InterPro" id="IPR048764">
    <property type="entry name" value="PylC_N"/>
</dbReference>
<accession>A0ABT5VQZ8</accession>